<sequence length="176" mass="18466">MIRALALALLLAGPAAAHVLDGQITEQDGAGRFVLLDEPPLAVGQDIFDSPDLIAFDEAQGVILPAMLRLDLGGPIPTGTVAAFHSLVFDGTGGRQRGWVLFDGPILGVAILPDTLAATDALAGGVTLFLGHEMRGLERGDRAWIDADDPRRLWVDWAGSSPGDQLRVVTGALPLM</sequence>
<keyword evidence="1" id="KW-0732">Signal</keyword>
<feature type="signal peptide" evidence="1">
    <location>
        <begin position="1"/>
        <end position="17"/>
    </location>
</feature>
<evidence type="ECO:0000313" key="3">
    <source>
        <dbReference type="Proteomes" id="UP001337723"/>
    </source>
</evidence>
<dbReference type="EMBL" id="AP027266">
    <property type="protein sequence ID" value="BDW84130.1"/>
    <property type="molecule type" value="Genomic_DNA"/>
</dbReference>
<reference evidence="2 3" key="1">
    <citation type="submission" date="2023-01" db="EMBL/GenBank/DDBJ databases">
        <title>Complete genome sequence of Roseicyclus marinus strain Dej080120_10.</title>
        <authorList>
            <person name="Ueki S."/>
            <person name="Maruyama F."/>
        </authorList>
    </citation>
    <scope>NUCLEOTIDE SEQUENCE [LARGE SCALE GENOMIC DNA]</scope>
    <source>
        <strain evidence="2 3">Dej080120_10</strain>
    </source>
</reference>
<protein>
    <submittedName>
        <fullName evidence="2">Uncharacterized protein</fullName>
    </submittedName>
</protein>
<dbReference type="Proteomes" id="UP001337723">
    <property type="component" value="Chromosome"/>
</dbReference>
<dbReference type="AlphaFoldDB" id="A0AA48HAB7"/>
<evidence type="ECO:0000256" key="1">
    <source>
        <dbReference type="SAM" id="SignalP"/>
    </source>
</evidence>
<feature type="chain" id="PRO_5041336345" evidence="1">
    <location>
        <begin position="18"/>
        <end position="176"/>
    </location>
</feature>
<accession>A0AA48HAB7</accession>
<keyword evidence="3" id="KW-1185">Reference proteome</keyword>
<dbReference type="RefSeq" id="WP_338273731.1">
    <property type="nucleotide sequence ID" value="NZ_AP027266.1"/>
</dbReference>
<dbReference type="KEGG" id="rmai:MACH21_03070"/>
<gene>
    <name evidence="2" type="ORF">MACH21_03070</name>
</gene>
<organism evidence="2 3">
    <name type="scientific">Roseicyclus marinus</name>
    <dbReference type="NCBI Taxonomy" id="2161673"/>
    <lineage>
        <taxon>Bacteria</taxon>
        <taxon>Pseudomonadati</taxon>
        <taxon>Pseudomonadota</taxon>
        <taxon>Alphaproteobacteria</taxon>
        <taxon>Rhodobacterales</taxon>
        <taxon>Roseobacteraceae</taxon>
        <taxon>Roseicyclus</taxon>
    </lineage>
</organism>
<name>A0AA48HAB7_9RHOB</name>
<proteinExistence type="predicted"/>
<evidence type="ECO:0000313" key="2">
    <source>
        <dbReference type="EMBL" id="BDW84130.1"/>
    </source>
</evidence>